<dbReference type="Gene3D" id="3.10.180.10">
    <property type="entry name" value="2,3-Dihydroxybiphenyl 1,2-Dioxygenase, domain 1"/>
    <property type="match status" value="2"/>
</dbReference>
<dbReference type="EMBL" id="NOVD01000092">
    <property type="protein sequence ID" value="PCK21910.1"/>
    <property type="molecule type" value="Genomic_DNA"/>
</dbReference>
<sequence>MRNIGHFEQADLRVTDLGAASDFFINVMGLEEISRDENATYLGCGYDNNVDLTLVKGGTGVQRFTLRTGDGDDLDWATHRLSDAGVEHELLTDAAPGQTNSLRFTLPEGHDMELVTVQDNRYREAYRQQPARHGVTPIDGDHINLISSDRRALGQFMCDVLGARVSDLIVDEESGEWLNCWIRTSHVHHDVAAFPLRAKGQSLHHYAFEYASLEHMAAALDAIAAAGHKIELGVSRHPVGANFYAYMWTPGGNRIELSCGGSEVPAAAEPRVWRGLQDTLDAWADPIIPGTFTEGS</sequence>
<accession>A0A2A5IX83</accession>
<feature type="domain" description="VOC" evidence="1">
    <location>
        <begin position="139"/>
        <end position="260"/>
    </location>
</feature>
<reference evidence="2 3" key="1">
    <citation type="submission" date="2017-07" db="EMBL/GenBank/DDBJ databases">
        <title>Draft sequence of Rhodococcus enclensis 23b-28.</title>
        <authorList>
            <person name="Besaury L."/>
            <person name="Sancelme M."/>
            <person name="Amato P."/>
            <person name="Lallement A."/>
            <person name="Delort A.-M."/>
        </authorList>
    </citation>
    <scope>NUCLEOTIDE SEQUENCE [LARGE SCALE GENOMIC DNA]</scope>
    <source>
        <strain evidence="2 3">23b-28</strain>
    </source>
</reference>
<comment type="caution">
    <text evidence="2">The sequence shown here is derived from an EMBL/GenBank/DDBJ whole genome shotgun (WGS) entry which is preliminary data.</text>
</comment>
<dbReference type="Pfam" id="PF00903">
    <property type="entry name" value="Glyoxalase"/>
    <property type="match status" value="1"/>
</dbReference>
<dbReference type="SUPFAM" id="SSF54593">
    <property type="entry name" value="Glyoxalase/Bleomycin resistance protein/Dihydroxybiphenyl dioxygenase"/>
    <property type="match status" value="1"/>
</dbReference>
<dbReference type="AlphaFoldDB" id="A0A2A5IX83"/>
<dbReference type="InterPro" id="IPR029068">
    <property type="entry name" value="Glyas_Bleomycin-R_OHBP_Dase"/>
</dbReference>
<feature type="domain" description="VOC" evidence="1">
    <location>
        <begin position="3"/>
        <end position="117"/>
    </location>
</feature>
<dbReference type="InterPro" id="IPR037523">
    <property type="entry name" value="VOC_core"/>
</dbReference>
<dbReference type="InterPro" id="IPR004360">
    <property type="entry name" value="Glyas_Fos-R_dOase_dom"/>
</dbReference>
<dbReference type="Proteomes" id="UP000230886">
    <property type="component" value="Unassembled WGS sequence"/>
</dbReference>
<organism evidence="2 3">
    <name type="scientific">Rhodococcus qingshengii</name>
    <dbReference type="NCBI Taxonomy" id="334542"/>
    <lineage>
        <taxon>Bacteria</taxon>
        <taxon>Bacillati</taxon>
        <taxon>Actinomycetota</taxon>
        <taxon>Actinomycetes</taxon>
        <taxon>Mycobacteriales</taxon>
        <taxon>Nocardiaceae</taxon>
        <taxon>Rhodococcus</taxon>
        <taxon>Rhodococcus erythropolis group</taxon>
    </lineage>
</organism>
<name>A0A2A5IX83_RHOSG</name>
<evidence type="ECO:0000259" key="1">
    <source>
        <dbReference type="PROSITE" id="PS51819"/>
    </source>
</evidence>
<dbReference type="PROSITE" id="PS51819">
    <property type="entry name" value="VOC"/>
    <property type="match status" value="2"/>
</dbReference>
<dbReference type="RefSeq" id="WP_099699110.1">
    <property type="nucleotide sequence ID" value="NZ_JBBCST010000020.1"/>
</dbReference>
<proteinExistence type="predicted"/>
<gene>
    <name evidence="2" type="ORF">CHR55_33410</name>
</gene>
<protein>
    <recommendedName>
        <fullName evidence="1">VOC domain-containing protein</fullName>
    </recommendedName>
</protein>
<evidence type="ECO:0000313" key="3">
    <source>
        <dbReference type="Proteomes" id="UP000230886"/>
    </source>
</evidence>
<evidence type="ECO:0000313" key="2">
    <source>
        <dbReference type="EMBL" id="PCK21910.1"/>
    </source>
</evidence>